<comment type="caution">
    <text evidence="2">The sequence shown here is derived from an EMBL/GenBank/DDBJ whole genome shotgun (WGS) entry which is preliminary data.</text>
</comment>
<organism evidence="2 3">
    <name type="scientific">Bacillus thuringiensis</name>
    <dbReference type="NCBI Taxonomy" id="1428"/>
    <lineage>
        <taxon>Bacteria</taxon>
        <taxon>Bacillati</taxon>
        <taxon>Bacillota</taxon>
        <taxon>Bacilli</taxon>
        <taxon>Bacillales</taxon>
        <taxon>Bacillaceae</taxon>
        <taxon>Bacillus</taxon>
        <taxon>Bacillus cereus group</taxon>
    </lineage>
</organism>
<reference evidence="2 3" key="1">
    <citation type="submission" date="2017-09" db="EMBL/GenBank/DDBJ databases">
        <title>Large-scale bioinformatics analysis of Bacillus genomes uncovers conserved roles of natural products in bacterial physiology.</title>
        <authorList>
            <consortium name="Agbiome Team Llc"/>
            <person name="Bleich R.M."/>
            <person name="Grubbs K.J."/>
            <person name="Santa Maria K.C."/>
            <person name="Allen S.E."/>
            <person name="Farag S."/>
            <person name="Shank E.A."/>
            <person name="Bowers A."/>
        </authorList>
    </citation>
    <scope>NUCLEOTIDE SEQUENCE [LARGE SCALE GENOMIC DNA]</scope>
    <source>
        <strain evidence="2 3">AFS064137</strain>
    </source>
</reference>
<accession>A0A9X7FYV7</accession>
<evidence type="ECO:0000256" key="1">
    <source>
        <dbReference type="SAM" id="Phobius"/>
    </source>
</evidence>
<dbReference type="EMBL" id="NVCU01000435">
    <property type="protein sequence ID" value="PFT73658.1"/>
    <property type="molecule type" value="Genomic_DNA"/>
</dbReference>
<evidence type="ECO:0000313" key="3">
    <source>
        <dbReference type="Proteomes" id="UP000225910"/>
    </source>
</evidence>
<keyword evidence="1" id="KW-1133">Transmembrane helix</keyword>
<dbReference type="RefSeq" id="WP_098680101.1">
    <property type="nucleotide sequence ID" value="NZ_NVCU01000435.1"/>
</dbReference>
<evidence type="ECO:0000313" key="2">
    <source>
        <dbReference type="EMBL" id="PFT73658.1"/>
    </source>
</evidence>
<feature type="transmembrane region" description="Helical" evidence="1">
    <location>
        <begin position="12"/>
        <end position="38"/>
    </location>
</feature>
<name>A0A9X7FYV7_BACTU</name>
<keyword evidence="1" id="KW-0472">Membrane</keyword>
<feature type="transmembrane region" description="Helical" evidence="1">
    <location>
        <begin position="58"/>
        <end position="78"/>
    </location>
</feature>
<gene>
    <name evidence="2" type="ORF">COK81_31395</name>
</gene>
<feature type="transmembrane region" description="Helical" evidence="1">
    <location>
        <begin position="121"/>
        <end position="143"/>
    </location>
</feature>
<keyword evidence="1" id="KW-0812">Transmembrane</keyword>
<protein>
    <submittedName>
        <fullName evidence="2">Uncharacterized protein</fullName>
    </submittedName>
</protein>
<sequence length="157" mass="17804">MDHIKKLARSNHVHFLGLLYLLIVGMFGWWHGITWYQGIGSWMPWYQESSIAFERADMYLLMTVLLIGASFMTGVLVMDQDYKKLTILKVSYLFGLSTLMLSGVCGGFLAFGFFLGYKDGAFYPLFFLVTGIVVGLQITRIALKQTSQPEKNTLAHE</sequence>
<dbReference type="Proteomes" id="UP000225910">
    <property type="component" value="Unassembled WGS sequence"/>
</dbReference>
<dbReference type="AlphaFoldDB" id="A0A9X7FYV7"/>
<proteinExistence type="predicted"/>
<feature type="transmembrane region" description="Helical" evidence="1">
    <location>
        <begin position="90"/>
        <end position="115"/>
    </location>
</feature>